<feature type="compositionally biased region" description="Basic and acidic residues" evidence="1">
    <location>
        <begin position="35"/>
        <end position="47"/>
    </location>
</feature>
<dbReference type="Proteomes" id="UP000752696">
    <property type="component" value="Unassembled WGS sequence"/>
</dbReference>
<protein>
    <submittedName>
        <fullName evidence="2">Uncharacterized protein</fullName>
    </submittedName>
</protein>
<sequence>NGNKHAWTTKRGGTGTFVVVEKQELLGEEKEEEEKEKKERRNVDEFRLPSSDSTLRFPPPFRRHVDPRYSFHILTSALPDSLVAETCAVRVTTSNKFSRTKRRRR</sequence>
<evidence type="ECO:0000313" key="2">
    <source>
        <dbReference type="EMBL" id="CAD1479022.1"/>
    </source>
</evidence>
<feature type="non-terminal residue" evidence="2">
    <location>
        <position position="1"/>
    </location>
</feature>
<evidence type="ECO:0000313" key="3">
    <source>
        <dbReference type="Proteomes" id="UP000752696"/>
    </source>
</evidence>
<name>A0A6V7HEK3_9HYME</name>
<organism evidence="2 3">
    <name type="scientific">Heterotrigona itama</name>
    <dbReference type="NCBI Taxonomy" id="395501"/>
    <lineage>
        <taxon>Eukaryota</taxon>
        <taxon>Metazoa</taxon>
        <taxon>Ecdysozoa</taxon>
        <taxon>Arthropoda</taxon>
        <taxon>Hexapoda</taxon>
        <taxon>Insecta</taxon>
        <taxon>Pterygota</taxon>
        <taxon>Neoptera</taxon>
        <taxon>Endopterygota</taxon>
        <taxon>Hymenoptera</taxon>
        <taxon>Apocrita</taxon>
        <taxon>Aculeata</taxon>
        <taxon>Apoidea</taxon>
        <taxon>Anthophila</taxon>
        <taxon>Apidae</taxon>
        <taxon>Heterotrigona</taxon>
    </lineage>
</organism>
<feature type="region of interest" description="Disordered" evidence="1">
    <location>
        <begin position="23"/>
        <end position="61"/>
    </location>
</feature>
<evidence type="ECO:0000256" key="1">
    <source>
        <dbReference type="SAM" id="MobiDB-lite"/>
    </source>
</evidence>
<proteinExistence type="predicted"/>
<dbReference type="AlphaFoldDB" id="A0A6V7HEK3"/>
<comment type="caution">
    <text evidence="2">The sequence shown here is derived from an EMBL/GenBank/DDBJ whole genome shotgun (WGS) entry which is preliminary data.</text>
</comment>
<accession>A0A6V7HEK3</accession>
<gene>
    <name evidence="2" type="ORF">MHI_LOCUS837807</name>
</gene>
<dbReference type="EMBL" id="CAJDYZ010011171">
    <property type="protein sequence ID" value="CAD1479022.1"/>
    <property type="molecule type" value="Genomic_DNA"/>
</dbReference>
<keyword evidence="3" id="KW-1185">Reference proteome</keyword>
<reference evidence="2" key="1">
    <citation type="submission" date="2020-07" db="EMBL/GenBank/DDBJ databases">
        <authorList>
            <person name="Nazaruddin N."/>
        </authorList>
    </citation>
    <scope>NUCLEOTIDE SEQUENCE</scope>
</reference>